<dbReference type="GO" id="GO:0005886">
    <property type="term" value="C:plasma membrane"/>
    <property type="evidence" value="ECO:0007669"/>
    <property type="project" value="UniProtKB-SubCell"/>
</dbReference>
<dbReference type="CDD" id="cd00130">
    <property type="entry name" value="PAS"/>
    <property type="match status" value="1"/>
</dbReference>
<dbReference type="InterPro" id="IPR036097">
    <property type="entry name" value="HisK_dim/P_sf"/>
</dbReference>
<dbReference type="PROSITE" id="PS50109">
    <property type="entry name" value="HIS_KIN"/>
    <property type="match status" value="1"/>
</dbReference>
<dbReference type="Gene3D" id="3.30.450.20">
    <property type="entry name" value="PAS domain"/>
    <property type="match status" value="2"/>
</dbReference>
<evidence type="ECO:0000256" key="7">
    <source>
        <dbReference type="ARBA" id="ARBA00022741"/>
    </source>
</evidence>
<evidence type="ECO:0000256" key="6">
    <source>
        <dbReference type="ARBA" id="ARBA00022692"/>
    </source>
</evidence>
<dbReference type="NCBIfam" id="TIGR00229">
    <property type="entry name" value="sensory_box"/>
    <property type="match status" value="1"/>
</dbReference>
<feature type="modified residue" description="4-aspartylphosphate" evidence="13">
    <location>
        <position position="588"/>
    </location>
</feature>
<sequence length="788" mass="88360">MVYNLINHQGDGAPMQSLAMMQAVLENIPQLVFWKSADGFYLGANRHFLEFVGLQSPESLVGKTDAELALAHPVIRYFAEADDQVLMYRIPHSAITRTIQHHNQTLTLLMDKSPLLSETGQLKGLLGVVTVKQPQLSNHIHLNEIIDNLPHLIFWKDIRSVYLGCNRRFASLLNSTPRDIIGKTDFELNWRKEDAELFVSGDLDAMSGNSKINVEETIARADGRLITMLSSKVPMYDEQGVCIGILGLSIDITERKQLEINLKKALETSQAANLVKTEFIADMSHDIRTPITGIIGMSKMLEDNSTTAENKQYAQWLSQSGEQLLTLLNGVLKTISTDSPHEEMDSDWFNLTDCLNSLAKLELPAIQTKQLSLVLVIGQNVPIQLFGDQHKLHRVLLNLIDNAIKFTHNGSIILKVERISEGFLLFQVIDTGAGIPKETQQRIVERFNSPLSSLNNEEQEKIGFHIVQKYLQFIKGKFQLSSIEGEGTTVSLTIPLKKISPQTECLPAMQVKNALLTDLEQPGKPAPVVPLKLESQGSRVLLIEDNLIARKMAETMLGKLGCEYISADNAEAGFELIRSHPIDIVITDLELPGMDGFQFAALIRQWEKEHHQEERLIFALTAHCANEVDKSRANMVNQVLTKPLSMSKLEQILPHIRLHTPLANANASAINELNHFPIFDKEQALSQLGSEKEMLDLLKMLITKELPEDREALQNAFKGHEWQTLERIAHKLKSGAAYCGTQRLYSACESLEKALKDGYNPSSEQLYEQLQQIIVQTEQALTPYVNKL</sequence>
<dbReference type="InterPro" id="IPR008207">
    <property type="entry name" value="Sig_transdc_His_kin_Hpt_dom"/>
</dbReference>
<evidence type="ECO:0000256" key="2">
    <source>
        <dbReference type="ARBA" id="ARBA00004651"/>
    </source>
</evidence>
<dbReference type="Pfam" id="PF02518">
    <property type="entry name" value="HATPase_c"/>
    <property type="match status" value="1"/>
</dbReference>
<evidence type="ECO:0000256" key="11">
    <source>
        <dbReference type="ARBA" id="ARBA00023136"/>
    </source>
</evidence>
<dbReference type="Gene3D" id="1.10.287.130">
    <property type="match status" value="1"/>
</dbReference>
<dbReference type="Pfam" id="PF01627">
    <property type="entry name" value="Hpt"/>
    <property type="match status" value="1"/>
</dbReference>
<comment type="catalytic activity">
    <reaction evidence="1">
        <text>ATP + protein L-histidine = ADP + protein N-phospho-L-histidine.</text>
        <dbReference type="EC" id="2.7.13.3"/>
    </reaction>
</comment>
<dbReference type="InterPro" id="IPR036890">
    <property type="entry name" value="HATPase_C_sf"/>
</dbReference>
<evidence type="ECO:0000256" key="13">
    <source>
        <dbReference type="PROSITE-ProRule" id="PRU00169"/>
    </source>
</evidence>
<dbReference type="EC" id="2.7.13.3" evidence="3"/>
<feature type="modified residue" description="Phosphohistidine" evidence="12">
    <location>
        <position position="730"/>
    </location>
</feature>
<evidence type="ECO:0000256" key="10">
    <source>
        <dbReference type="ARBA" id="ARBA00023012"/>
    </source>
</evidence>
<proteinExistence type="predicted"/>
<dbReference type="InterPro" id="IPR036641">
    <property type="entry name" value="HPT_dom_sf"/>
</dbReference>
<keyword evidence="4" id="KW-1003">Cell membrane</keyword>
<reference evidence="18 19" key="1">
    <citation type="submission" date="2017-02" db="EMBL/GenBank/DDBJ databases">
        <title>Legionella quilivanii strain from human: case report and whole genome sequencing analysis.</title>
        <authorList>
            <person name="Lalancette C."/>
            <person name="Leduc J.-M."/>
            <person name="Levesque S."/>
            <person name="Fournier E."/>
            <person name="Saoud J."/>
            <person name="Faucher S.P."/>
            <person name="Bernard K."/>
            <person name="Martineau C."/>
            <person name="Longtin J."/>
        </authorList>
    </citation>
    <scope>NUCLEOTIDE SEQUENCE [LARGE SCALE GENOMIC DNA]</scope>
    <source>
        <strain evidence="18 19">ID143958</strain>
    </source>
</reference>
<dbReference type="InterPro" id="IPR035965">
    <property type="entry name" value="PAS-like_dom_sf"/>
</dbReference>
<dbReference type="InterPro" id="IPR003661">
    <property type="entry name" value="HisK_dim/P_dom"/>
</dbReference>
<dbReference type="GO" id="GO:0000155">
    <property type="term" value="F:phosphorelay sensor kinase activity"/>
    <property type="evidence" value="ECO:0007669"/>
    <property type="project" value="InterPro"/>
</dbReference>
<keyword evidence="11" id="KW-0472">Membrane</keyword>
<evidence type="ECO:0000256" key="8">
    <source>
        <dbReference type="ARBA" id="ARBA00022840"/>
    </source>
</evidence>
<dbReference type="PANTHER" id="PTHR45339:SF1">
    <property type="entry name" value="HYBRID SIGNAL TRANSDUCTION HISTIDINE KINASE J"/>
    <property type="match status" value="1"/>
</dbReference>
<dbReference type="InterPro" id="IPR005467">
    <property type="entry name" value="His_kinase_dom"/>
</dbReference>
<dbReference type="InterPro" id="IPR000700">
    <property type="entry name" value="PAS-assoc_C"/>
</dbReference>
<evidence type="ECO:0000256" key="3">
    <source>
        <dbReference type="ARBA" id="ARBA00012438"/>
    </source>
</evidence>
<dbReference type="SMART" id="SM00073">
    <property type="entry name" value="HPT"/>
    <property type="match status" value="1"/>
</dbReference>
<dbReference type="PROSITE" id="PS50894">
    <property type="entry name" value="HPT"/>
    <property type="match status" value="1"/>
</dbReference>
<protein>
    <recommendedName>
        <fullName evidence="3">histidine kinase</fullName>
        <ecNumber evidence="3">2.7.13.3</ecNumber>
    </recommendedName>
</protein>
<dbReference type="SUPFAM" id="SSF47384">
    <property type="entry name" value="Homodimeric domain of signal transducing histidine kinase"/>
    <property type="match status" value="1"/>
</dbReference>
<evidence type="ECO:0000259" key="15">
    <source>
        <dbReference type="PROSITE" id="PS50110"/>
    </source>
</evidence>
<dbReference type="EMBL" id="MVJN01000008">
    <property type="protein sequence ID" value="RAP35634.1"/>
    <property type="molecule type" value="Genomic_DNA"/>
</dbReference>
<keyword evidence="7" id="KW-0547">Nucleotide-binding</keyword>
<evidence type="ECO:0000256" key="1">
    <source>
        <dbReference type="ARBA" id="ARBA00000085"/>
    </source>
</evidence>
<dbReference type="SMART" id="SM00091">
    <property type="entry name" value="PAS"/>
    <property type="match status" value="2"/>
</dbReference>
<dbReference type="SMART" id="SM00387">
    <property type="entry name" value="HATPase_c"/>
    <property type="match status" value="1"/>
</dbReference>
<feature type="domain" description="PAC" evidence="16">
    <location>
        <begin position="212"/>
        <end position="264"/>
    </location>
</feature>
<dbReference type="PROSITE" id="PS50110">
    <property type="entry name" value="RESPONSE_REGULATORY"/>
    <property type="match status" value="1"/>
</dbReference>
<dbReference type="PROSITE" id="PS50113">
    <property type="entry name" value="PAC"/>
    <property type="match status" value="1"/>
</dbReference>
<dbReference type="SMART" id="SM00448">
    <property type="entry name" value="REC"/>
    <property type="match status" value="1"/>
</dbReference>
<feature type="domain" description="Response regulatory" evidence="15">
    <location>
        <begin position="539"/>
        <end position="657"/>
    </location>
</feature>
<evidence type="ECO:0000259" key="14">
    <source>
        <dbReference type="PROSITE" id="PS50109"/>
    </source>
</evidence>
<feature type="domain" description="Histidine kinase" evidence="14">
    <location>
        <begin position="282"/>
        <end position="498"/>
    </location>
</feature>
<evidence type="ECO:0000256" key="5">
    <source>
        <dbReference type="ARBA" id="ARBA00022553"/>
    </source>
</evidence>
<dbReference type="InterPro" id="IPR001789">
    <property type="entry name" value="Sig_transdc_resp-reg_receiver"/>
</dbReference>
<dbReference type="InterPro" id="IPR001610">
    <property type="entry name" value="PAC"/>
</dbReference>
<evidence type="ECO:0000259" key="17">
    <source>
        <dbReference type="PROSITE" id="PS50894"/>
    </source>
</evidence>
<dbReference type="Gene3D" id="3.30.565.10">
    <property type="entry name" value="Histidine kinase-like ATPase, C-terminal domain"/>
    <property type="match status" value="1"/>
</dbReference>
<dbReference type="SUPFAM" id="SSF55874">
    <property type="entry name" value="ATPase domain of HSP90 chaperone/DNA topoisomerase II/histidine kinase"/>
    <property type="match status" value="1"/>
</dbReference>
<dbReference type="InterPro" id="IPR013656">
    <property type="entry name" value="PAS_4"/>
</dbReference>
<feature type="domain" description="HPt" evidence="17">
    <location>
        <begin position="691"/>
        <end position="788"/>
    </location>
</feature>
<dbReference type="InterPro" id="IPR000014">
    <property type="entry name" value="PAS"/>
</dbReference>
<evidence type="ECO:0000259" key="16">
    <source>
        <dbReference type="PROSITE" id="PS50113"/>
    </source>
</evidence>
<evidence type="ECO:0000256" key="4">
    <source>
        <dbReference type="ARBA" id="ARBA00022475"/>
    </source>
</evidence>
<dbReference type="Pfam" id="PF08448">
    <property type="entry name" value="PAS_4"/>
    <property type="match status" value="2"/>
</dbReference>
<dbReference type="Gene3D" id="3.40.50.2300">
    <property type="match status" value="1"/>
</dbReference>
<dbReference type="SMART" id="SM00388">
    <property type="entry name" value="HisKA"/>
    <property type="match status" value="1"/>
</dbReference>
<evidence type="ECO:0000313" key="18">
    <source>
        <dbReference type="EMBL" id="RAP35634.1"/>
    </source>
</evidence>
<dbReference type="CDD" id="cd00082">
    <property type="entry name" value="HisKA"/>
    <property type="match status" value="1"/>
</dbReference>
<keyword evidence="5 13" id="KW-0597">Phosphoprotein</keyword>
<dbReference type="InterPro" id="IPR003594">
    <property type="entry name" value="HATPase_dom"/>
</dbReference>
<dbReference type="Gene3D" id="1.20.120.160">
    <property type="entry name" value="HPT domain"/>
    <property type="match status" value="1"/>
</dbReference>
<gene>
    <name evidence="18" type="ORF">B1207_11055</name>
</gene>
<comment type="caution">
    <text evidence="18">The sequence shown here is derived from an EMBL/GenBank/DDBJ whole genome shotgun (WGS) entry which is preliminary data.</text>
</comment>
<dbReference type="CDD" id="cd17546">
    <property type="entry name" value="REC_hyHK_CKI1_RcsC-like"/>
    <property type="match status" value="1"/>
</dbReference>
<dbReference type="InterPro" id="IPR011006">
    <property type="entry name" value="CheY-like_superfamily"/>
</dbReference>
<dbReference type="SUPFAM" id="SSF55785">
    <property type="entry name" value="PYP-like sensor domain (PAS domain)"/>
    <property type="match status" value="2"/>
</dbReference>
<keyword evidence="10" id="KW-0902">Two-component regulatory system</keyword>
<dbReference type="SMART" id="SM00086">
    <property type="entry name" value="PAC"/>
    <property type="match status" value="1"/>
</dbReference>
<keyword evidence="9" id="KW-1133">Transmembrane helix</keyword>
<dbReference type="SUPFAM" id="SSF47226">
    <property type="entry name" value="Histidine-containing phosphotransfer domain, HPT domain"/>
    <property type="match status" value="1"/>
</dbReference>
<accession>A0A364LH59</accession>
<name>A0A364LH59_9GAMM</name>
<evidence type="ECO:0000313" key="19">
    <source>
        <dbReference type="Proteomes" id="UP000249458"/>
    </source>
</evidence>
<dbReference type="Pfam" id="PF00072">
    <property type="entry name" value="Response_reg"/>
    <property type="match status" value="1"/>
</dbReference>
<dbReference type="PANTHER" id="PTHR45339">
    <property type="entry name" value="HYBRID SIGNAL TRANSDUCTION HISTIDINE KINASE J"/>
    <property type="match status" value="1"/>
</dbReference>
<evidence type="ECO:0000256" key="12">
    <source>
        <dbReference type="PROSITE-ProRule" id="PRU00110"/>
    </source>
</evidence>
<comment type="subcellular location">
    <subcellularLocation>
        <location evidence="2">Cell membrane</location>
        <topology evidence="2">Multi-pass membrane protein</topology>
    </subcellularLocation>
</comment>
<organism evidence="18 19">
    <name type="scientific">Legionella quinlivanii</name>
    <dbReference type="NCBI Taxonomy" id="45073"/>
    <lineage>
        <taxon>Bacteria</taxon>
        <taxon>Pseudomonadati</taxon>
        <taxon>Pseudomonadota</taxon>
        <taxon>Gammaproteobacteria</taxon>
        <taxon>Legionellales</taxon>
        <taxon>Legionellaceae</taxon>
        <taxon>Legionella</taxon>
    </lineage>
</organism>
<evidence type="ECO:0000256" key="9">
    <source>
        <dbReference type="ARBA" id="ARBA00022989"/>
    </source>
</evidence>
<dbReference type="AlphaFoldDB" id="A0A364LH59"/>
<keyword evidence="8" id="KW-0067">ATP-binding</keyword>
<keyword evidence="6" id="KW-0812">Transmembrane</keyword>
<dbReference type="Pfam" id="PF00512">
    <property type="entry name" value="HisKA"/>
    <property type="match status" value="1"/>
</dbReference>
<dbReference type="Proteomes" id="UP000249458">
    <property type="component" value="Unassembled WGS sequence"/>
</dbReference>
<dbReference type="SUPFAM" id="SSF52172">
    <property type="entry name" value="CheY-like"/>
    <property type="match status" value="1"/>
</dbReference>
<dbReference type="GO" id="GO:0005524">
    <property type="term" value="F:ATP binding"/>
    <property type="evidence" value="ECO:0007669"/>
    <property type="project" value="UniProtKB-KW"/>
</dbReference>